<dbReference type="GO" id="GO:0071555">
    <property type="term" value="P:cell wall organization"/>
    <property type="evidence" value="ECO:0007669"/>
    <property type="project" value="TreeGrafter"/>
</dbReference>
<feature type="transmembrane region" description="Helical" evidence="7">
    <location>
        <begin position="485"/>
        <end position="506"/>
    </location>
</feature>
<protein>
    <recommendedName>
        <fullName evidence="10">Phospho-N-acetylmuramoyl-pentapeptide-transferase</fullName>
    </recommendedName>
</protein>
<feature type="transmembrane region" description="Helical" evidence="7">
    <location>
        <begin position="253"/>
        <end position="273"/>
    </location>
</feature>
<keyword evidence="6 7" id="KW-0472">Membrane</keyword>
<evidence type="ECO:0000313" key="9">
    <source>
        <dbReference type="Proteomes" id="UP000594263"/>
    </source>
</evidence>
<dbReference type="PROSITE" id="PS01348">
    <property type="entry name" value="MRAY_2"/>
    <property type="match status" value="1"/>
</dbReference>
<evidence type="ECO:0000256" key="6">
    <source>
        <dbReference type="ARBA" id="ARBA00023136"/>
    </source>
</evidence>
<feature type="transmembrane region" description="Helical" evidence="7">
    <location>
        <begin position="227"/>
        <end position="247"/>
    </location>
</feature>
<dbReference type="Gramene" id="Kaladp0021s0068.1.v1.1">
    <property type="protein sequence ID" value="Kaladp0021s0068.1.v1.1"/>
    <property type="gene ID" value="Kaladp0021s0068.v1.1"/>
</dbReference>
<evidence type="ECO:0000256" key="4">
    <source>
        <dbReference type="ARBA" id="ARBA00022692"/>
    </source>
</evidence>
<evidence type="ECO:0000256" key="2">
    <source>
        <dbReference type="ARBA" id="ARBA00005583"/>
    </source>
</evidence>
<keyword evidence="9" id="KW-1185">Reference proteome</keyword>
<dbReference type="CDD" id="cd06852">
    <property type="entry name" value="GT_MraY"/>
    <property type="match status" value="1"/>
</dbReference>
<feature type="transmembrane region" description="Helical" evidence="7">
    <location>
        <begin position="355"/>
        <end position="375"/>
    </location>
</feature>
<dbReference type="Proteomes" id="UP000594263">
    <property type="component" value="Unplaced"/>
</dbReference>
<keyword evidence="3" id="KW-0808">Transferase</keyword>
<evidence type="ECO:0000256" key="7">
    <source>
        <dbReference type="SAM" id="Phobius"/>
    </source>
</evidence>
<dbReference type="AlphaFoldDB" id="A0A7N0T4A2"/>
<dbReference type="InterPro" id="IPR000715">
    <property type="entry name" value="Glycosyl_transferase_4"/>
</dbReference>
<proteinExistence type="inferred from homology"/>
<feature type="transmembrane region" description="Helical" evidence="7">
    <location>
        <begin position="285"/>
        <end position="303"/>
    </location>
</feature>
<comment type="similarity">
    <text evidence="2">Belongs to the glycosyltransferase 4 family. MraY subfamily.</text>
</comment>
<dbReference type="InterPro" id="IPR018480">
    <property type="entry name" value="PNAcMuramoyl-5peptid_Trfase_CS"/>
</dbReference>
<dbReference type="NCBIfam" id="TIGR00445">
    <property type="entry name" value="mraY"/>
    <property type="match status" value="1"/>
</dbReference>
<organism evidence="8 9">
    <name type="scientific">Kalanchoe fedtschenkoi</name>
    <name type="common">Lavender scallops</name>
    <name type="synonym">South American air plant</name>
    <dbReference type="NCBI Taxonomy" id="63787"/>
    <lineage>
        <taxon>Eukaryota</taxon>
        <taxon>Viridiplantae</taxon>
        <taxon>Streptophyta</taxon>
        <taxon>Embryophyta</taxon>
        <taxon>Tracheophyta</taxon>
        <taxon>Spermatophyta</taxon>
        <taxon>Magnoliopsida</taxon>
        <taxon>eudicotyledons</taxon>
        <taxon>Gunneridae</taxon>
        <taxon>Pentapetalae</taxon>
        <taxon>Saxifragales</taxon>
        <taxon>Crassulaceae</taxon>
        <taxon>Kalanchoe</taxon>
    </lineage>
</organism>
<evidence type="ECO:0000256" key="3">
    <source>
        <dbReference type="ARBA" id="ARBA00022679"/>
    </source>
</evidence>
<evidence type="ECO:0008006" key="10">
    <source>
        <dbReference type="Google" id="ProtNLM"/>
    </source>
</evidence>
<feature type="transmembrane region" description="Helical" evidence="7">
    <location>
        <begin position="143"/>
        <end position="164"/>
    </location>
</feature>
<accession>A0A7N0T4A2</accession>
<evidence type="ECO:0000313" key="8">
    <source>
        <dbReference type="EnsemblPlants" id="Kaladp0021s0068.1.v1.1"/>
    </source>
</evidence>
<dbReference type="GO" id="GO:0008963">
    <property type="term" value="F:phospho-N-acetylmuramoyl-pentapeptide-transferase activity"/>
    <property type="evidence" value="ECO:0007669"/>
    <property type="project" value="InterPro"/>
</dbReference>
<reference evidence="8" key="1">
    <citation type="submission" date="2021-01" db="UniProtKB">
        <authorList>
            <consortium name="EnsemblPlants"/>
        </authorList>
    </citation>
    <scope>IDENTIFICATION</scope>
</reference>
<feature type="transmembrane region" description="Helical" evidence="7">
    <location>
        <begin position="410"/>
        <end position="430"/>
    </location>
</feature>
<dbReference type="OMA" id="CFAFWLE"/>
<keyword evidence="5 7" id="KW-1133">Transmembrane helix</keyword>
<dbReference type="PROSITE" id="PS01347">
    <property type="entry name" value="MRAY_1"/>
    <property type="match status" value="1"/>
</dbReference>
<feature type="transmembrane region" description="Helical" evidence="7">
    <location>
        <begin position="436"/>
        <end position="455"/>
    </location>
</feature>
<sequence>MPLPVAQSSSLNLNFYGLGFGYSEKICSAVGRGRLVIFAARCWCSGFKFSSSRRRRLDCLHPVRAMDDDFGGVSMLDDWGENEAGYVLSSSEGEDSDGEIVLNPISDVDLPGIKDKHGLSDDAFRVTSHRFAMMARDGKKHMVKAGVFLNIGLIAFLGALILLVDLYAWRIVRLPLAPFFLARPFLISIVVASCAGYICVPFLQSLKIYEILKRKGPIWRSLKKRTPTMGGIFFVPAGVMVAKFVVGFSSTKVYAAVIATLAFSGVGLVSDIVRLINNRSYGLALPIKILLEISIGAWFSLWLRTATTISSPYGIKTVVPLPAPVGLVCLGNFYFLLTSFCFVSMGSGVNFTDGLDGLAAGTAAVAFIGMAIAVLPICSDLAVFGSSMAGACVGFLLHNRYKASVFMGDTGSLALGGALASMAACTGMFFPLSIASGIFVIEAISVLLQVSYFYATRRIGGDGRRLFRIAPFHYHLRLIGLKEPVIVACAYVISCALSLVAGYTGLISA</sequence>
<dbReference type="GO" id="GO:0044038">
    <property type="term" value="P:cell wall macromolecule biosynthetic process"/>
    <property type="evidence" value="ECO:0007669"/>
    <property type="project" value="TreeGrafter"/>
</dbReference>
<feature type="transmembrane region" description="Helical" evidence="7">
    <location>
        <begin position="323"/>
        <end position="343"/>
    </location>
</feature>
<dbReference type="PANTHER" id="PTHR22926">
    <property type="entry name" value="PHOSPHO-N-ACETYLMURAMOYL-PENTAPEPTIDE-TRANSFERASE"/>
    <property type="match status" value="1"/>
</dbReference>
<dbReference type="PANTHER" id="PTHR22926:SF5">
    <property type="entry name" value="PHOSPHO-N-ACETYLMURAMOYL-PENTAPEPTIDE-TRANSFERASE HOMOLOG"/>
    <property type="match status" value="1"/>
</dbReference>
<evidence type="ECO:0000256" key="1">
    <source>
        <dbReference type="ARBA" id="ARBA00004141"/>
    </source>
</evidence>
<feature type="transmembrane region" description="Helical" evidence="7">
    <location>
        <begin position="381"/>
        <end position="398"/>
    </location>
</feature>
<keyword evidence="4 7" id="KW-0812">Transmembrane</keyword>
<dbReference type="EnsemblPlants" id="Kaladp0021s0068.1.v1.1">
    <property type="protein sequence ID" value="Kaladp0021s0068.1.v1.1"/>
    <property type="gene ID" value="Kaladp0021s0068.v1.1"/>
</dbReference>
<comment type="subcellular location">
    <subcellularLocation>
        <location evidence="1">Membrane</location>
        <topology evidence="1">Multi-pass membrane protein</topology>
    </subcellularLocation>
</comment>
<dbReference type="GO" id="GO:0005886">
    <property type="term" value="C:plasma membrane"/>
    <property type="evidence" value="ECO:0007669"/>
    <property type="project" value="TreeGrafter"/>
</dbReference>
<evidence type="ECO:0000256" key="5">
    <source>
        <dbReference type="ARBA" id="ARBA00022989"/>
    </source>
</evidence>
<feature type="transmembrane region" description="Helical" evidence="7">
    <location>
        <begin position="184"/>
        <end position="206"/>
    </location>
</feature>
<dbReference type="InterPro" id="IPR003524">
    <property type="entry name" value="PNAcMuramoyl-5peptid_Trfase"/>
</dbReference>
<dbReference type="Pfam" id="PF00953">
    <property type="entry name" value="Glycos_transf_4"/>
    <property type="match status" value="1"/>
</dbReference>
<name>A0A7N0T4A2_KALFE</name>